<dbReference type="Pfam" id="PF03401">
    <property type="entry name" value="TctC"/>
    <property type="match status" value="1"/>
</dbReference>
<reference evidence="3" key="1">
    <citation type="submission" date="2021-07" db="EMBL/GenBank/DDBJ databases">
        <title>New genus and species of the family Alcaligenaceae.</title>
        <authorList>
            <person name="Hahn M.W."/>
        </authorList>
    </citation>
    <scope>NUCLEOTIDE SEQUENCE</scope>
    <source>
        <strain evidence="3">LF4-65</strain>
    </source>
</reference>
<feature type="chain" id="PRO_5037002803" evidence="2">
    <location>
        <begin position="33"/>
        <end position="334"/>
    </location>
</feature>
<organism evidence="3 4">
    <name type="scientific">Zwartia hollandica</name>
    <dbReference type="NCBI Taxonomy" id="324606"/>
    <lineage>
        <taxon>Bacteria</taxon>
        <taxon>Pseudomonadati</taxon>
        <taxon>Pseudomonadota</taxon>
        <taxon>Betaproteobacteria</taxon>
        <taxon>Burkholderiales</taxon>
        <taxon>Alcaligenaceae</taxon>
        <taxon>Zwartia</taxon>
    </lineage>
</organism>
<accession>A0A953N940</accession>
<comment type="similarity">
    <text evidence="1">Belongs to the UPF0065 (bug) family.</text>
</comment>
<proteinExistence type="inferred from homology"/>
<evidence type="ECO:0000313" key="3">
    <source>
        <dbReference type="EMBL" id="MBZ1349394.1"/>
    </source>
</evidence>
<evidence type="ECO:0000313" key="4">
    <source>
        <dbReference type="Proteomes" id="UP000739565"/>
    </source>
</evidence>
<keyword evidence="2" id="KW-0732">Signal</keyword>
<dbReference type="SUPFAM" id="SSF53850">
    <property type="entry name" value="Periplasmic binding protein-like II"/>
    <property type="match status" value="1"/>
</dbReference>
<dbReference type="PIRSF" id="PIRSF017082">
    <property type="entry name" value="YflP"/>
    <property type="match status" value="1"/>
</dbReference>
<dbReference type="RefSeq" id="WP_259659795.1">
    <property type="nucleotide sequence ID" value="NZ_JAHXRI010000001.1"/>
</dbReference>
<protein>
    <submittedName>
        <fullName evidence="3">Tripartite tricarboxylate transporter substrate binding protein</fullName>
    </submittedName>
</protein>
<dbReference type="InterPro" id="IPR042100">
    <property type="entry name" value="Bug_dom1"/>
</dbReference>
<dbReference type="PANTHER" id="PTHR42928">
    <property type="entry name" value="TRICARBOXYLATE-BINDING PROTEIN"/>
    <property type="match status" value="1"/>
</dbReference>
<dbReference type="InterPro" id="IPR005064">
    <property type="entry name" value="BUG"/>
</dbReference>
<dbReference type="Gene3D" id="3.40.190.150">
    <property type="entry name" value="Bordetella uptake gene, domain 1"/>
    <property type="match status" value="1"/>
</dbReference>
<gene>
    <name evidence="3" type="ORF">KZZ10_01935</name>
</gene>
<dbReference type="Gene3D" id="3.40.190.10">
    <property type="entry name" value="Periplasmic binding protein-like II"/>
    <property type="match status" value="1"/>
</dbReference>
<dbReference type="PANTHER" id="PTHR42928:SF5">
    <property type="entry name" value="BLR1237 PROTEIN"/>
    <property type="match status" value="1"/>
</dbReference>
<feature type="signal peptide" evidence="2">
    <location>
        <begin position="1"/>
        <end position="32"/>
    </location>
</feature>
<name>A0A953N940_9BURK</name>
<comment type="caution">
    <text evidence="3">The sequence shown here is derived from an EMBL/GenBank/DDBJ whole genome shotgun (WGS) entry which is preliminary data.</text>
</comment>
<dbReference type="Proteomes" id="UP000739565">
    <property type="component" value="Unassembled WGS sequence"/>
</dbReference>
<keyword evidence="4" id="KW-1185">Reference proteome</keyword>
<dbReference type="EMBL" id="JAHXRI010000001">
    <property type="protein sequence ID" value="MBZ1349394.1"/>
    <property type="molecule type" value="Genomic_DNA"/>
</dbReference>
<evidence type="ECO:0000256" key="1">
    <source>
        <dbReference type="ARBA" id="ARBA00006987"/>
    </source>
</evidence>
<evidence type="ECO:0000256" key="2">
    <source>
        <dbReference type="SAM" id="SignalP"/>
    </source>
</evidence>
<dbReference type="AlphaFoldDB" id="A0A953N940"/>
<sequence length="334" mass="35219">MQVKAITRTIFGALLACTALGTAAQTAGAVKADPNFPSKPIRVVVPSPPGGPPDLIMRIISPKMSSVLGQSIIVENKPGAGGLVGTAYLAKVPADGYSWLFTTASHVNIPPFHKNVAYDPVKDFTHVSLVAQNYGQALVIPTSLPANNVSELVALAKKSPGKLSYASAGLGTASHIPAEVFKAKTQTDILMVPYKGVAEVMSDLLSGRVDMFFVGTQIAIKHVEAGKLRALALTGNTRWKGLPNVPTMQEAGIPNFDVVNWFGLWLPAGAPKPIVDKIYDAVQQAIKDPDVIKQFEAQGLYGVGMPPADFAKFVAQEAQAATAIAKSLPQEVSK</sequence>